<dbReference type="Proteomes" id="UP000578697">
    <property type="component" value="Unassembled WGS sequence"/>
</dbReference>
<keyword evidence="2" id="KW-0472">Membrane</keyword>
<dbReference type="AlphaFoldDB" id="A0A840SJD2"/>
<feature type="transmembrane region" description="Helical" evidence="2">
    <location>
        <begin position="12"/>
        <end position="32"/>
    </location>
</feature>
<comment type="caution">
    <text evidence="3">The sequence shown here is derived from an EMBL/GenBank/DDBJ whole genome shotgun (WGS) entry which is preliminary data.</text>
</comment>
<feature type="compositionally biased region" description="Low complexity" evidence="1">
    <location>
        <begin position="176"/>
        <end position="212"/>
    </location>
</feature>
<sequence>MTAIENRGNVVGVIFTAAVCAALIIFGLLNPLSSKKEVFKTIKVSLAPLEKVLNEKPQSADDSPEAASSASQAEAALPSQAASAPVAEQKTAEAPAAKPASKPASEFAKKTKTDPAKPSQSSVSAKASEKAPTVKNPQPTVERKLKKSVEELAAEQMSAPKKNSYFSDEDFEYTESSSSNSSKAAVSESSLSGNSGSAVSKTTQKTSTASSTDGRVVNKTASTDTSSSLSGMSSNKYKTTVADGVSSQTNIKTGSEGGKKTIMVGGKSRQLLQPSTPVIHLDEKAAKLIDTSRSVSITFTVLGNGRVPQTNIVIYPASLLPQAVQDSIREELSTWLFSADPSGTSGTATFEYTIEVKVKK</sequence>
<gene>
    <name evidence="3" type="ORF">HNP77_001864</name>
</gene>
<keyword evidence="3" id="KW-0808">Transferase</keyword>
<feature type="compositionally biased region" description="Low complexity" evidence="1">
    <location>
        <begin position="65"/>
        <end position="106"/>
    </location>
</feature>
<feature type="region of interest" description="Disordered" evidence="1">
    <location>
        <begin position="54"/>
        <end position="234"/>
    </location>
</feature>
<keyword evidence="2" id="KW-1133">Transmembrane helix</keyword>
<organism evidence="3 4">
    <name type="scientific">Treponema rectale</name>
    <dbReference type="NCBI Taxonomy" id="744512"/>
    <lineage>
        <taxon>Bacteria</taxon>
        <taxon>Pseudomonadati</taxon>
        <taxon>Spirochaetota</taxon>
        <taxon>Spirochaetia</taxon>
        <taxon>Spirochaetales</taxon>
        <taxon>Treponemataceae</taxon>
        <taxon>Treponema</taxon>
    </lineage>
</organism>
<proteinExistence type="predicted"/>
<keyword evidence="3" id="KW-0418">Kinase</keyword>
<feature type="compositionally biased region" description="Basic and acidic residues" evidence="1">
    <location>
        <begin position="141"/>
        <end position="150"/>
    </location>
</feature>
<protein>
    <submittedName>
        <fullName evidence="3">Chemotaxis protein histidine kinase CheA</fullName>
    </submittedName>
</protein>
<feature type="compositionally biased region" description="Low complexity" evidence="1">
    <location>
        <begin position="220"/>
        <end position="234"/>
    </location>
</feature>
<dbReference type="GO" id="GO:0016301">
    <property type="term" value="F:kinase activity"/>
    <property type="evidence" value="ECO:0007669"/>
    <property type="project" value="UniProtKB-KW"/>
</dbReference>
<evidence type="ECO:0000313" key="3">
    <source>
        <dbReference type="EMBL" id="MBB5219482.1"/>
    </source>
</evidence>
<name>A0A840SJD2_9SPIR</name>
<dbReference type="RefSeq" id="WP_184652912.1">
    <property type="nucleotide sequence ID" value="NZ_JACHFR010000003.1"/>
</dbReference>
<keyword evidence="4" id="KW-1185">Reference proteome</keyword>
<reference evidence="3 4" key="1">
    <citation type="submission" date="2020-08" db="EMBL/GenBank/DDBJ databases">
        <title>Genomic Encyclopedia of Type Strains, Phase IV (KMG-IV): sequencing the most valuable type-strain genomes for metagenomic binning, comparative biology and taxonomic classification.</title>
        <authorList>
            <person name="Goeker M."/>
        </authorList>
    </citation>
    <scope>NUCLEOTIDE SEQUENCE [LARGE SCALE GENOMIC DNA]</scope>
    <source>
        <strain evidence="3 4">DSM 103679</strain>
    </source>
</reference>
<evidence type="ECO:0000313" key="4">
    <source>
        <dbReference type="Proteomes" id="UP000578697"/>
    </source>
</evidence>
<keyword evidence="2" id="KW-0812">Transmembrane</keyword>
<dbReference type="EMBL" id="JACHFR010000003">
    <property type="protein sequence ID" value="MBB5219482.1"/>
    <property type="molecule type" value="Genomic_DNA"/>
</dbReference>
<evidence type="ECO:0000256" key="2">
    <source>
        <dbReference type="SAM" id="Phobius"/>
    </source>
</evidence>
<evidence type="ECO:0000256" key="1">
    <source>
        <dbReference type="SAM" id="MobiDB-lite"/>
    </source>
</evidence>
<accession>A0A840SJD2</accession>